<feature type="transmembrane region" description="Helical" evidence="1">
    <location>
        <begin position="159"/>
        <end position="177"/>
    </location>
</feature>
<sequence>MTETGDRRPLASRNTRWAQAIARRLAAMSITPNQISQASMAAAALAGVAFWLTSETQDGLRALLFIAAALFCQMRLLCNLFDGMVAVEGGKGEPDGPFWNEFPDRVADLFIFAGAGYGVGLPALGFAAGAFAVLTAYVRELGRANGAPSDFSGPLAKQHRMAVITLAAVVSAFEGLWLGDGEVLLVALVVVSVGAAVTALRRARRQTAWLKAKAAAN</sequence>
<evidence type="ECO:0000256" key="1">
    <source>
        <dbReference type="SAM" id="Phobius"/>
    </source>
</evidence>
<proteinExistence type="predicted"/>
<name>A0AAW4FBA6_9HYPH</name>
<reference evidence="2 3" key="1">
    <citation type="submission" date="2020-01" db="EMBL/GenBank/DDBJ databases">
        <title>Draft genome assembly of Ensifer adhaerens T173.</title>
        <authorList>
            <person name="Craig J.E."/>
            <person name="Stinchcombe J.R."/>
        </authorList>
    </citation>
    <scope>NUCLEOTIDE SEQUENCE [LARGE SCALE GENOMIC DNA]</scope>
    <source>
        <strain evidence="2 3">T173</strain>
    </source>
</reference>
<comment type="caution">
    <text evidence="2">The sequence shown here is derived from an EMBL/GenBank/DDBJ whole genome shotgun (WGS) entry which is preliminary data.</text>
</comment>
<feature type="transmembrane region" description="Helical" evidence="1">
    <location>
        <begin position="60"/>
        <end position="77"/>
    </location>
</feature>
<dbReference type="Gene3D" id="1.20.120.1760">
    <property type="match status" value="1"/>
</dbReference>
<evidence type="ECO:0000313" key="3">
    <source>
        <dbReference type="Proteomes" id="UP000744980"/>
    </source>
</evidence>
<feature type="transmembrane region" description="Helical" evidence="1">
    <location>
        <begin position="109"/>
        <end position="138"/>
    </location>
</feature>
<feature type="transmembrane region" description="Helical" evidence="1">
    <location>
        <begin position="183"/>
        <end position="200"/>
    </location>
</feature>
<dbReference type="AlphaFoldDB" id="A0AAW4FBA6"/>
<dbReference type="RefSeq" id="WP_025426757.1">
    <property type="nucleotide sequence ID" value="NZ_CP083370.1"/>
</dbReference>
<evidence type="ECO:0000313" key="2">
    <source>
        <dbReference type="EMBL" id="MBM3089412.1"/>
    </source>
</evidence>
<keyword evidence="3" id="KW-1185">Reference proteome</keyword>
<protein>
    <submittedName>
        <fullName evidence="2">CDP-alcohol phosphatidyltransferase family protein</fullName>
    </submittedName>
</protein>
<gene>
    <name evidence="2" type="ORF">GFB56_01080</name>
</gene>
<feature type="transmembrane region" description="Helical" evidence="1">
    <location>
        <begin position="35"/>
        <end position="53"/>
    </location>
</feature>
<dbReference type="EMBL" id="WXFA01000001">
    <property type="protein sequence ID" value="MBM3089412.1"/>
    <property type="molecule type" value="Genomic_DNA"/>
</dbReference>
<keyword evidence="1" id="KW-0812">Transmembrane</keyword>
<accession>A0AAW4FBA6</accession>
<keyword evidence="1" id="KW-0472">Membrane</keyword>
<dbReference type="InterPro" id="IPR043130">
    <property type="entry name" value="CDP-OH_PTrfase_TM_dom"/>
</dbReference>
<keyword evidence="1" id="KW-1133">Transmembrane helix</keyword>
<organism evidence="2 3">
    <name type="scientific">Ensifer canadensis</name>
    <dbReference type="NCBI Taxonomy" id="555315"/>
    <lineage>
        <taxon>Bacteria</taxon>
        <taxon>Pseudomonadati</taxon>
        <taxon>Pseudomonadota</taxon>
        <taxon>Alphaproteobacteria</taxon>
        <taxon>Hyphomicrobiales</taxon>
        <taxon>Rhizobiaceae</taxon>
        <taxon>Sinorhizobium/Ensifer group</taxon>
        <taxon>Ensifer</taxon>
    </lineage>
</organism>
<dbReference type="Proteomes" id="UP000744980">
    <property type="component" value="Unassembled WGS sequence"/>
</dbReference>